<dbReference type="SUPFAM" id="SSF54913">
    <property type="entry name" value="GlnB-like"/>
    <property type="match status" value="1"/>
</dbReference>
<dbReference type="PROSITE" id="PS00638">
    <property type="entry name" value="PII_GLNB_CTER"/>
    <property type="match status" value="1"/>
</dbReference>
<dbReference type="AlphaFoldDB" id="A0AAW9JY73"/>
<dbReference type="Proteomes" id="UP001290462">
    <property type="component" value="Unassembled WGS sequence"/>
</dbReference>
<dbReference type="PROSITE" id="PS51343">
    <property type="entry name" value="PII_GLNB_DOM"/>
    <property type="match status" value="1"/>
</dbReference>
<evidence type="ECO:0000256" key="1">
    <source>
        <dbReference type="RuleBase" id="RU003936"/>
    </source>
</evidence>
<dbReference type="RefSeq" id="WP_010050739.1">
    <property type="nucleotide sequence ID" value="NZ_BJOJ01000011.1"/>
</dbReference>
<dbReference type="SMART" id="SM00938">
    <property type="entry name" value="P-II"/>
    <property type="match status" value="1"/>
</dbReference>
<comment type="similarity">
    <text evidence="1">Belongs to the P(II) protein family.</text>
</comment>
<dbReference type="GO" id="GO:0005829">
    <property type="term" value="C:cytosol"/>
    <property type="evidence" value="ECO:0007669"/>
    <property type="project" value="TreeGrafter"/>
</dbReference>
<sequence length="113" mass="12504">MKKIEAIIRQEKLEDLKTALYTKASISGMTVAQVLGFGKQLGWTEYYRGNEVMINLVPKVEIKLVVASETVDQVIDIIVETCRTGDVGDGKIFVTALEDCVRIRTGERGIDAV</sequence>
<dbReference type="Gene3D" id="3.30.70.120">
    <property type="match status" value="1"/>
</dbReference>
<dbReference type="InterPro" id="IPR002187">
    <property type="entry name" value="N-reg_PII"/>
</dbReference>
<organism evidence="2 3">
    <name type="scientific">Carnobacterium maltaromaticum</name>
    <name type="common">Carnobacterium piscicola</name>
    <dbReference type="NCBI Taxonomy" id="2751"/>
    <lineage>
        <taxon>Bacteria</taxon>
        <taxon>Bacillati</taxon>
        <taxon>Bacillota</taxon>
        <taxon>Bacilli</taxon>
        <taxon>Lactobacillales</taxon>
        <taxon>Carnobacteriaceae</taxon>
        <taxon>Carnobacterium</taxon>
    </lineage>
</organism>
<dbReference type="InterPro" id="IPR011322">
    <property type="entry name" value="N-reg_PII-like_a/b"/>
</dbReference>
<dbReference type="InterPro" id="IPR015867">
    <property type="entry name" value="N-reg_PII/ATP_PRibTrfase_C"/>
</dbReference>
<evidence type="ECO:0000313" key="2">
    <source>
        <dbReference type="EMBL" id="MDZ5758456.1"/>
    </source>
</evidence>
<gene>
    <name evidence="2" type="ORF">RAK27_07240</name>
</gene>
<name>A0AAW9JY73_CARML</name>
<dbReference type="PANTHER" id="PTHR30115:SF11">
    <property type="entry name" value="NITROGEN REGULATORY PROTEIN P-II HOMOLOG"/>
    <property type="match status" value="1"/>
</dbReference>
<dbReference type="GO" id="GO:0006808">
    <property type="term" value="P:regulation of nitrogen utilization"/>
    <property type="evidence" value="ECO:0007669"/>
    <property type="project" value="InterPro"/>
</dbReference>
<dbReference type="EMBL" id="JAVBVO010000003">
    <property type="protein sequence ID" value="MDZ5758456.1"/>
    <property type="molecule type" value="Genomic_DNA"/>
</dbReference>
<dbReference type="PANTHER" id="PTHR30115">
    <property type="entry name" value="NITROGEN REGULATORY PROTEIN P-II"/>
    <property type="match status" value="1"/>
</dbReference>
<dbReference type="Pfam" id="PF00543">
    <property type="entry name" value="P-II"/>
    <property type="match status" value="1"/>
</dbReference>
<protein>
    <submittedName>
        <fullName evidence="2">P-II family nitrogen regulator</fullName>
    </submittedName>
</protein>
<proteinExistence type="inferred from homology"/>
<evidence type="ECO:0000313" key="3">
    <source>
        <dbReference type="Proteomes" id="UP001290462"/>
    </source>
</evidence>
<dbReference type="GO" id="GO:0005524">
    <property type="term" value="F:ATP binding"/>
    <property type="evidence" value="ECO:0007669"/>
    <property type="project" value="TreeGrafter"/>
</dbReference>
<dbReference type="GO" id="GO:0030234">
    <property type="term" value="F:enzyme regulator activity"/>
    <property type="evidence" value="ECO:0007669"/>
    <property type="project" value="InterPro"/>
</dbReference>
<comment type="caution">
    <text evidence="2">The sequence shown here is derived from an EMBL/GenBank/DDBJ whole genome shotgun (WGS) entry which is preliminary data.</text>
</comment>
<dbReference type="InterPro" id="IPR017918">
    <property type="entry name" value="N-reg_PII_CS"/>
</dbReference>
<accession>A0AAW9JY73</accession>
<reference evidence="2" key="1">
    <citation type="submission" date="2023-08" db="EMBL/GenBank/DDBJ databases">
        <title>Genomic characterization of piscicolin 126 produced by Carnobacterium maltaromaticum CM22 strain isolated from salmon (Salmo salar).</title>
        <authorList>
            <person name="Gonzalez-Gragera E."/>
            <person name="Garcia-Lopez J.D."/>
            <person name="Teso-Perez C."/>
            <person name="Gimenez-Hernandez I."/>
            <person name="Peralta-Sanchez J.M."/>
            <person name="Valdivia E."/>
            <person name="Montalban-Lopez M."/>
            <person name="Martin-Platero A.M."/>
            <person name="Banos A."/>
            <person name="Martinez-Bueno M."/>
        </authorList>
    </citation>
    <scope>NUCLEOTIDE SEQUENCE</scope>
    <source>
        <strain evidence="2">CM22</strain>
    </source>
</reference>
<dbReference type="GeneID" id="83605504"/>
<dbReference type="PRINTS" id="PR00340">
    <property type="entry name" value="PIIGLNB"/>
</dbReference>